<dbReference type="GO" id="GO:0005737">
    <property type="term" value="C:cytoplasm"/>
    <property type="evidence" value="ECO:0007669"/>
    <property type="project" value="TreeGrafter"/>
</dbReference>
<evidence type="ECO:0000256" key="1">
    <source>
        <dbReference type="SAM" id="Phobius"/>
    </source>
</evidence>
<dbReference type="Proteomes" id="UP001188597">
    <property type="component" value="Unassembled WGS sequence"/>
</dbReference>
<dbReference type="SUPFAM" id="SSF46565">
    <property type="entry name" value="Chaperone J-domain"/>
    <property type="match status" value="1"/>
</dbReference>
<protein>
    <recommendedName>
        <fullName evidence="2">J domain-containing protein</fullName>
    </recommendedName>
</protein>
<keyword evidence="1" id="KW-0472">Membrane</keyword>
<accession>A0AA88WFJ6</accession>
<dbReference type="Gene3D" id="1.10.287.110">
    <property type="entry name" value="DnaJ domain"/>
    <property type="match status" value="1"/>
</dbReference>
<keyword evidence="1" id="KW-1133">Transmembrane helix</keyword>
<gene>
    <name evidence="3" type="ORF">RJ639_040327</name>
</gene>
<sequence length="150" mass="16483">MLQADEARVLLGFSPDSRPTPSEVKAAYRRKVWETHPDRFPVHEKSHAECKFKSVSIWSLDADLGVIAVSCNDIISEAYMSLQSGGSRKGSATVVRSGVPRAHGGRRNQALIGVPFLFIIMVTVGLGGFNASRAYQRQKEAYPSHNPFLP</sequence>
<dbReference type="InterPro" id="IPR001623">
    <property type="entry name" value="DnaJ_domain"/>
</dbReference>
<keyword evidence="1" id="KW-0812">Transmembrane</keyword>
<dbReference type="PANTHER" id="PTHR43948:SF14">
    <property type="entry name" value="PROTEIN DNAJ, PUTATIVE-RELATED"/>
    <property type="match status" value="1"/>
</dbReference>
<organism evidence="3 4">
    <name type="scientific">Escallonia herrerae</name>
    <dbReference type="NCBI Taxonomy" id="1293975"/>
    <lineage>
        <taxon>Eukaryota</taxon>
        <taxon>Viridiplantae</taxon>
        <taxon>Streptophyta</taxon>
        <taxon>Embryophyta</taxon>
        <taxon>Tracheophyta</taxon>
        <taxon>Spermatophyta</taxon>
        <taxon>Magnoliopsida</taxon>
        <taxon>eudicotyledons</taxon>
        <taxon>Gunneridae</taxon>
        <taxon>Pentapetalae</taxon>
        <taxon>asterids</taxon>
        <taxon>campanulids</taxon>
        <taxon>Escalloniales</taxon>
        <taxon>Escalloniaceae</taxon>
        <taxon>Escallonia</taxon>
    </lineage>
</organism>
<dbReference type="EMBL" id="JAVXUP010000479">
    <property type="protein sequence ID" value="KAK3026921.1"/>
    <property type="molecule type" value="Genomic_DNA"/>
</dbReference>
<feature type="domain" description="J" evidence="2">
    <location>
        <begin position="6"/>
        <end position="87"/>
    </location>
</feature>
<comment type="caution">
    <text evidence="3">The sequence shown here is derived from an EMBL/GenBank/DDBJ whole genome shotgun (WGS) entry which is preliminary data.</text>
</comment>
<dbReference type="InterPro" id="IPR036869">
    <property type="entry name" value="J_dom_sf"/>
</dbReference>
<dbReference type="GO" id="GO:0044183">
    <property type="term" value="F:protein folding chaperone"/>
    <property type="evidence" value="ECO:0007669"/>
    <property type="project" value="TreeGrafter"/>
</dbReference>
<evidence type="ECO:0000313" key="4">
    <source>
        <dbReference type="Proteomes" id="UP001188597"/>
    </source>
</evidence>
<reference evidence="3" key="1">
    <citation type="submission" date="2022-12" db="EMBL/GenBank/DDBJ databases">
        <title>Draft genome assemblies for two species of Escallonia (Escalloniales).</title>
        <authorList>
            <person name="Chanderbali A."/>
            <person name="Dervinis C."/>
            <person name="Anghel I."/>
            <person name="Soltis D."/>
            <person name="Soltis P."/>
            <person name="Zapata F."/>
        </authorList>
    </citation>
    <scope>NUCLEOTIDE SEQUENCE</scope>
    <source>
        <strain evidence="3">UCBG64.0493</strain>
        <tissue evidence="3">Leaf</tissue>
    </source>
</reference>
<dbReference type="PROSITE" id="PS50076">
    <property type="entry name" value="DNAJ_2"/>
    <property type="match status" value="1"/>
</dbReference>
<dbReference type="AlphaFoldDB" id="A0AA88WFJ6"/>
<dbReference type="GO" id="GO:0051087">
    <property type="term" value="F:protein-folding chaperone binding"/>
    <property type="evidence" value="ECO:0007669"/>
    <property type="project" value="TreeGrafter"/>
</dbReference>
<dbReference type="GO" id="GO:0051082">
    <property type="term" value="F:unfolded protein binding"/>
    <property type="evidence" value="ECO:0007669"/>
    <property type="project" value="TreeGrafter"/>
</dbReference>
<dbReference type="PANTHER" id="PTHR43948">
    <property type="entry name" value="DNAJ HOMOLOG SUBFAMILY B"/>
    <property type="match status" value="1"/>
</dbReference>
<evidence type="ECO:0000259" key="2">
    <source>
        <dbReference type="PROSITE" id="PS50076"/>
    </source>
</evidence>
<dbReference type="CDD" id="cd06257">
    <property type="entry name" value="DnaJ"/>
    <property type="match status" value="1"/>
</dbReference>
<proteinExistence type="predicted"/>
<keyword evidence="4" id="KW-1185">Reference proteome</keyword>
<name>A0AA88WFJ6_9ASTE</name>
<evidence type="ECO:0000313" key="3">
    <source>
        <dbReference type="EMBL" id="KAK3026921.1"/>
    </source>
</evidence>
<feature type="transmembrane region" description="Helical" evidence="1">
    <location>
        <begin position="110"/>
        <end position="129"/>
    </location>
</feature>
<dbReference type="GO" id="GO:0005634">
    <property type="term" value="C:nucleus"/>
    <property type="evidence" value="ECO:0007669"/>
    <property type="project" value="TreeGrafter"/>
</dbReference>